<evidence type="ECO:0000313" key="2">
    <source>
        <dbReference type="EMBL" id="CAI9618906.1"/>
    </source>
</evidence>
<evidence type="ECO:0000256" key="1">
    <source>
        <dbReference type="SAM" id="MobiDB-lite"/>
    </source>
</evidence>
<evidence type="ECO:0000313" key="3">
    <source>
        <dbReference type="Proteomes" id="UP001162483"/>
    </source>
</evidence>
<feature type="region of interest" description="Disordered" evidence="1">
    <location>
        <begin position="1"/>
        <end position="32"/>
    </location>
</feature>
<keyword evidence="3" id="KW-1185">Reference proteome</keyword>
<comment type="caution">
    <text evidence="2">The sequence shown here is derived from an EMBL/GenBank/DDBJ whole genome shotgun (WGS) entry which is preliminary data.</text>
</comment>
<protein>
    <recommendedName>
        <fullName evidence="4">Histone 3</fullName>
    </recommendedName>
</protein>
<feature type="non-terminal residue" evidence="2">
    <location>
        <position position="1"/>
    </location>
</feature>
<gene>
    <name evidence="2" type="ORF">SPARVUS_LOCUS15755940</name>
</gene>
<dbReference type="Proteomes" id="UP001162483">
    <property type="component" value="Unassembled WGS sequence"/>
</dbReference>
<evidence type="ECO:0008006" key="4">
    <source>
        <dbReference type="Google" id="ProtNLM"/>
    </source>
</evidence>
<dbReference type="EMBL" id="CATNWA010020558">
    <property type="protein sequence ID" value="CAI9618906.1"/>
    <property type="molecule type" value="Genomic_DNA"/>
</dbReference>
<reference evidence="2" key="1">
    <citation type="submission" date="2023-05" db="EMBL/GenBank/DDBJ databases">
        <authorList>
            <person name="Stuckert A."/>
        </authorList>
    </citation>
    <scope>NUCLEOTIDE SEQUENCE</scope>
</reference>
<organism evidence="2 3">
    <name type="scientific">Staurois parvus</name>
    <dbReference type="NCBI Taxonomy" id="386267"/>
    <lineage>
        <taxon>Eukaryota</taxon>
        <taxon>Metazoa</taxon>
        <taxon>Chordata</taxon>
        <taxon>Craniata</taxon>
        <taxon>Vertebrata</taxon>
        <taxon>Euteleostomi</taxon>
        <taxon>Amphibia</taxon>
        <taxon>Batrachia</taxon>
        <taxon>Anura</taxon>
        <taxon>Neobatrachia</taxon>
        <taxon>Ranoidea</taxon>
        <taxon>Ranidae</taxon>
        <taxon>Staurois</taxon>
    </lineage>
</organism>
<proteinExistence type="predicted"/>
<accession>A0ABN9HEM7</accession>
<name>A0ABN9HEM7_9NEOB</name>
<sequence>PTSEHRSLHCSLVPPPTHLQAPSLDSTPHPPPSTVPWFHPPLSTVLGSTPYPPLSTIPWFQPLLTSKHHPLVPNPYSPPSTVRWFHPLPTSEHSPLAPPTTHL</sequence>